<comment type="caution">
    <text evidence="1">The sequence shown here is derived from an EMBL/GenBank/DDBJ whole genome shotgun (WGS) entry which is preliminary data.</text>
</comment>
<evidence type="ECO:0000313" key="1">
    <source>
        <dbReference type="EMBL" id="CAL4152739.1"/>
    </source>
</evidence>
<dbReference type="Proteomes" id="UP001497623">
    <property type="component" value="Unassembled WGS sequence"/>
</dbReference>
<proteinExistence type="predicted"/>
<name>A0AAV2S160_MEGNR</name>
<gene>
    <name evidence="1" type="ORF">MNOR_LOCUS31072</name>
</gene>
<sequence length="102" mass="12104">MWILNNIFKNICRDTISCMILIISMTNRHAKKQNNLGFCAKFKLREEKDILMKHTERPPVTSINLGEQTYILRLTSYGNLSICGKNYPYIYIYILFYIFDLN</sequence>
<keyword evidence="2" id="KW-1185">Reference proteome</keyword>
<reference evidence="1 2" key="1">
    <citation type="submission" date="2024-05" db="EMBL/GenBank/DDBJ databases">
        <authorList>
            <person name="Wallberg A."/>
        </authorList>
    </citation>
    <scope>NUCLEOTIDE SEQUENCE [LARGE SCALE GENOMIC DNA]</scope>
</reference>
<dbReference type="EMBL" id="CAXKWB010039225">
    <property type="protein sequence ID" value="CAL4152739.1"/>
    <property type="molecule type" value="Genomic_DNA"/>
</dbReference>
<accession>A0AAV2S160</accession>
<protein>
    <submittedName>
        <fullName evidence="1">Uncharacterized protein</fullName>
    </submittedName>
</protein>
<dbReference type="AlphaFoldDB" id="A0AAV2S160"/>
<organism evidence="1 2">
    <name type="scientific">Meganyctiphanes norvegica</name>
    <name type="common">Northern krill</name>
    <name type="synonym">Thysanopoda norvegica</name>
    <dbReference type="NCBI Taxonomy" id="48144"/>
    <lineage>
        <taxon>Eukaryota</taxon>
        <taxon>Metazoa</taxon>
        <taxon>Ecdysozoa</taxon>
        <taxon>Arthropoda</taxon>
        <taxon>Crustacea</taxon>
        <taxon>Multicrustacea</taxon>
        <taxon>Malacostraca</taxon>
        <taxon>Eumalacostraca</taxon>
        <taxon>Eucarida</taxon>
        <taxon>Euphausiacea</taxon>
        <taxon>Euphausiidae</taxon>
        <taxon>Meganyctiphanes</taxon>
    </lineage>
</organism>
<evidence type="ECO:0000313" key="2">
    <source>
        <dbReference type="Proteomes" id="UP001497623"/>
    </source>
</evidence>